<dbReference type="EMBL" id="JBHSDK010000061">
    <property type="protein sequence ID" value="MFC4337790.1"/>
    <property type="molecule type" value="Genomic_DNA"/>
</dbReference>
<dbReference type="Pfam" id="PF02016">
    <property type="entry name" value="Peptidase_S66"/>
    <property type="match status" value="1"/>
</dbReference>
<dbReference type="PIRSF" id="PIRSF028757">
    <property type="entry name" value="LD-carboxypeptidase"/>
    <property type="match status" value="1"/>
</dbReference>
<keyword evidence="3" id="KW-0645">Protease</keyword>
<evidence type="ECO:0000256" key="3">
    <source>
        <dbReference type="ARBA" id="ARBA00022670"/>
    </source>
</evidence>
<dbReference type="InterPro" id="IPR029062">
    <property type="entry name" value="Class_I_gatase-like"/>
</dbReference>
<gene>
    <name evidence="8" type="ORF">ACFPET_21580</name>
</gene>
<evidence type="ECO:0000259" key="7">
    <source>
        <dbReference type="Pfam" id="PF17676"/>
    </source>
</evidence>
<dbReference type="InterPro" id="IPR027461">
    <property type="entry name" value="Carboxypeptidase_A_C_sf"/>
</dbReference>
<dbReference type="Pfam" id="PF17676">
    <property type="entry name" value="Peptidase_S66C"/>
    <property type="match status" value="1"/>
</dbReference>
<keyword evidence="4" id="KW-0378">Hydrolase</keyword>
<dbReference type="InterPro" id="IPR003507">
    <property type="entry name" value="S66_fam"/>
</dbReference>
<dbReference type="PANTHER" id="PTHR30237">
    <property type="entry name" value="MURAMOYLTETRAPEPTIDE CARBOXYPEPTIDASE"/>
    <property type="match status" value="1"/>
</dbReference>
<sequence length="308" mass="32983">MIRELARPPRLKRGDKVAVVAPSGPVARESHAERMAVLSGWGLEPVVMPHVFDEHPDLWFLAGNDRDRAADFQAAWCDREVAAVFSDRGGYGAGRIIDLLDWEAMAKAGPKLYVGYSDATALHEAIAARLGLATLHGPMPGVSAFADDRTREHLRRTLFEPESVRTIRAESSKALVSGRAEGVTLGGCASLLGSTVGGPHSLASAAGGLVCLEDVEEEDYRLDRILTQLRRSGWFDGVAGVLLGSWKDCGPYERVRAVLADRLGDLGVPVVEEFGFGHGLPALTIPFGVRASLDADAGVLELEEPALL</sequence>
<dbReference type="SUPFAM" id="SSF141986">
    <property type="entry name" value="LD-carboxypeptidase A C-terminal domain-like"/>
    <property type="match status" value="1"/>
</dbReference>
<evidence type="ECO:0000313" key="8">
    <source>
        <dbReference type="EMBL" id="MFC4337790.1"/>
    </source>
</evidence>
<dbReference type="InterPro" id="IPR040921">
    <property type="entry name" value="Peptidase_S66C"/>
</dbReference>
<dbReference type="CDD" id="cd07025">
    <property type="entry name" value="Peptidase_S66"/>
    <property type="match status" value="1"/>
</dbReference>
<dbReference type="Proteomes" id="UP001595823">
    <property type="component" value="Unassembled WGS sequence"/>
</dbReference>
<evidence type="ECO:0000256" key="1">
    <source>
        <dbReference type="ARBA" id="ARBA00010233"/>
    </source>
</evidence>
<evidence type="ECO:0000256" key="4">
    <source>
        <dbReference type="ARBA" id="ARBA00022801"/>
    </source>
</evidence>
<dbReference type="InterPro" id="IPR040449">
    <property type="entry name" value="Peptidase_S66_N"/>
</dbReference>
<dbReference type="Gene3D" id="3.50.30.60">
    <property type="entry name" value="LD-carboxypeptidase A C-terminal domain-like"/>
    <property type="match status" value="1"/>
</dbReference>
<name>A0ABV8U5W5_9ACTN</name>
<feature type="domain" description="LD-carboxypeptidase N-terminal" evidence="6">
    <location>
        <begin position="17"/>
        <end position="137"/>
    </location>
</feature>
<keyword evidence="9" id="KW-1185">Reference proteome</keyword>
<evidence type="ECO:0000256" key="5">
    <source>
        <dbReference type="ARBA" id="ARBA00022825"/>
    </source>
</evidence>
<dbReference type="Gene3D" id="3.40.50.10740">
    <property type="entry name" value="Class I glutamine amidotransferase-like"/>
    <property type="match status" value="1"/>
</dbReference>
<dbReference type="RefSeq" id="WP_380625129.1">
    <property type="nucleotide sequence ID" value="NZ_JBHSDK010000061.1"/>
</dbReference>
<organism evidence="8 9">
    <name type="scientific">Salininema proteolyticum</name>
    <dbReference type="NCBI Taxonomy" id="1607685"/>
    <lineage>
        <taxon>Bacteria</taxon>
        <taxon>Bacillati</taxon>
        <taxon>Actinomycetota</taxon>
        <taxon>Actinomycetes</taxon>
        <taxon>Glycomycetales</taxon>
        <taxon>Glycomycetaceae</taxon>
        <taxon>Salininema</taxon>
    </lineage>
</organism>
<protein>
    <submittedName>
        <fullName evidence="8">LD-carboxypeptidase</fullName>
    </submittedName>
</protein>
<feature type="domain" description="LD-carboxypeptidase C-terminal" evidence="7">
    <location>
        <begin position="181"/>
        <end position="293"/>
    </location>
</feature>
<evidence type="ECO:0000259" key="6">
    <source>
        <dbReference type="Pfam" id="PF02016"/>
    </source>
</evidence>
<dbReference type="PANTHER" id="PTHR30237:SF2">
    <property type="entry name" value="MUREIN TETRAPEPTIDE CARBOXYPEPTIDASE"/>
    <property type="match status" value="1"/>
</dbReference>
<comment type="similarity">
    <text evidence="1">Belongs to the peptidase S66 family.</text>
</comment>
<keyword evidence="5" id="KW-0720">Serine protease</keyword>
<keyword evidence="2" id="KW-0121">Carboxypeptidase</keyword>
<proteinExistence type="inferred from homology"/>
<accession>A0ABV8U5W5</accession>
<dbReference type="SUPFAM" id="SSF52317">
    <property type="entry name" value="Class I glutamine amidotransferase-like"/>
    <property type="match status" value="1"/>
</dbReference>
<dbReference type="InterPro" id="IPR027478">
    <property type="entry name" value="LdcA_N"/>
</dbReference>
<reference evidence="9" key="1">
    <citation type="journal article" date="2019" name="Int. J. Syst. Evol. Microbiol.">
        <title>The Global Catalogue of Microorganisms (GCM) 10K type strain sequencing project: providing services to taxonomists for standard genome sequencing and annotation.</title>
        <authorList>
            <consortium name="The Broad Institute Genomics Platform"/>
            <consortium name="The Broad Institute Genome Sequencing Center for Infectious Disease"/>
            <person name="Wu L."/>
            <person name="Ma J."/>
        </authorList>
    </citation>
    <scope>NUCLEOTIDE SEQUENCE [LARGE SCALE GENOMIC DNA]</scope>
    <source>
        <strain evidence="9">IBRC-M 10908</strain>
    </source>
</reference>
<comment type="caution">
    <text evidence="8">The sequence shown here is derived from an EMBL/GenBank/DDBJ whole genome shotgun (WGS) entry which is preliminary data.</text>
</comment>
<evidence type="ECO:0000256" key="2">
    <source>
        <dbReference type="ARBA" id="ARBA00022645"/>
    </source>
</evidence>
<evidence type="ECO:0000313" key="9">
    <source>
        <dbReference type="Proteomes" id="UP001595823"/>
    </source>
</evidence>